<name>K6WES0_9ACTN</name>
<keyword evidence="1" id="KW-1133">Transmembrane helix</keyword>
<organism evidence="2 3">
    <name type="scientific">Gordonia rhizosphera NBRC 16068</name>
    <dbReference type="NCBI Taxonomy" id="1108045"/>
    <lineage>
        <taxon>Bacteria</taxon>
        <taxon>Bacillati</taxon>
        <taxon>Actinomycetota</taxon>
        <taxon>Actinomycetes</taxon>
        <taxon>Mycobacteriales</taxon>
        <taxon>Gordoniaceae</taxon>
        <taxon>Gordonia</taxon>
    </lineage>
</organism>
<evidence type="ECO:0000313" key="3">
    <source>
        <dbReference type="Proteomes" id="UP000008363"/>
    </source>
</evidence>
<dbReference type="eggNOG" id="ENOG502ZJJV">
    <property type="taxonomic scope" value="Bacteria"/>
</dbReference>
<protein>
    <submittedName>
        <fullName evidence="2">Uncharacterized protein</fullName>
    </submittedName>
</protein>
<proteinExistence type="predicted"/>
<reference evidence="2 3" key="1">
    <citation type="submission" date="2012-08" db="EMBL/GenBank/DDBJ databases">
        <title>Whole genome shotgun sequence of Gordonia rhizosphera NBRC 16068.</title>
        <authorList>
            <person name="Takarada H."/>
            <person name="Isaki S."/>
            <person name="Hosoyama A."/>
            <person name="Tsuchikane K."/>
            <person name="Katsumata H."/>
            <person name="Baba S."/>
            <person name="Ohji S."/>
            <person name="Yamazaki S."/>
            <person name="Fujita N."/>
        </authorList>
    </citation>
    <scope>NUCLEOTIDE SEQUENCE [LARGE SCALE GENOMIC DNA]</scope>
    <source>
        <strain evidence="2 3">NBRC 16068</strain>
    </source>
</reference>
<accession>K6WES0</accession>
<dbReference type="OrthoDB" id="9842382at2"/>
<evidence type="ECO:0000256" key="1">
    <source>
        <dbReference type="SAM" id="Phobius"/>
    </source>
</evidence>
<gene>
    <name evidence="2" type="ORF">GORHZ_168_00390</name>
</gene>
<dbReference type="EMBL" id="BAHC01000168">
    <property type="protein sequence ID" value="GAB92241.1"/>
    <property type="molecule type" value="Genomic_DNA"/>
</dbReference>
<evidence type="ECO:0000313" key="2">
    <source>
        <dbReference type="EMBL" id="GAB92241.1"/>
    </source>
</evidence>
<keyword evidence="1" id="KW-0472">Membrane</keyword>
<dbReference type="Proteomes" id="UP000008363">
    <property type="component" value="Unassembled WGS sequence"/>
</dbReference>
<dbReference type="RefSeq" id="WP_006336454.1">
    <property type="nucleotide sequence ID" value="NZ_BAHC01000168.1"/>
</dbReference>
<comment type="caution">
    <text evidence="2">The sequence shown here is derived from an EMBL/GenBank/DDBJ whole genome shotgun (WGS) entry which is preliminary data.</text>
</comment>
<dbReference type="AlphaFoldDB" id="K6WES0"/>
<keyword evidence="1" id="KW-0812">Transmembrane</keyword>
<dbReference type="STRING" id="1108045.GORHZ_168_00390"/>
<keyword evidence="3" id="KW-1185">Reference proteome</keyword>
<sequence length="133" mass="13574">MAVMRGPRQQRMLGADAVGDYLLGLPLLIAPRRCAQLLALPDAGSTFYPRVLGGVLAGTATASVIERVRKVDSSAGLGVAGAAAVNTLGGGAVAFWLTTPEAAGLPRRGRALLWGIASGVLALGAVEAWALRR</sequence>
<feature type="transmembrane region" description="Helical" evidence="1">
    <location>
        <begin position="77"/>
        <end position="99"/>
    </location>
</feature>
<feature type="transmembrane region" description="Helical" evidence="1">
    <location>
        <begin position="111"/>
        <end position="131"/>
    </location>
</feature>